<gene>
    <name evidence="2" type="ORF">DFH08DRAFT_821687</name>
</gene>
<name>A0AAD6ZAJ0_9AGAR</name>
<evidence type="ECO:0000313" key="2">
    <source>
        <dbReference type="EMBL" id="KAJ7312840.1"/>
    </source>
</evidence>
<dbReference type="Proteomes" id="UP001218218">
    <property type="component" value="Unassembled WGS sequence"/>
</dbReference>
<evidence type="ECO:0000313" key="3">
    <source>
        <dbReference type="Proteomes" id="UP001218218"/>
    </source>
</evidence>
<keyword evidence="1" id="KW-0175">Coiled coil</keyword>
<comment type="caution">
    <text evidence="2">The sequence shown here is derived from an EMBL/GenBank/DDBJ whole genome shotgun (WGS) entry which is preliminary data.</text>
</comment>
<proteinExistence type="predicted"/>
<accession>A0AAD6ZAJ0</accession>
<dbReference type="AlphaFoldDB" id="A0AAD6ZAJ0"/>
<sequence>MAGSWAAVSRLIGVCQGSRAYKDKIWLTAATLDATQQAPQTRLGDMENRNDNPMGPQYHFPLPQFMIPGPYTTPSQFYAHLGPAGCEGSVSDLPETPTPSPPVYELSDNNDDNVKADGGKCWPNPVHGHFFHFLLADMPEGAKCFKQHQTNPGHVYSQAMYGRTIDTFTWMRAFNDFTGNGGGNTNCNNPEAILKSKLKAARAGSQHLRSRSQRPLPNGRIVGGMNYSGVILEQARRLHTPSFKALPLPSLTSTTTVLSSTVLMLILTPCFVSEPKHVPSSSLRKQANILFSSMGDLVKIKMKSKENKVNALEKKLAIEQEKLDLEKVRVELDKTKGKVKMVWMLLEMNGVDDEVKGAANEFLKTLFS</sequence>
<evidence type="ECO:0000256" key="1">
    <source>
        <dbReference type="SAM" id="Coils"/>
    </source>
</evidence>
<feature type="coiled-coil region" evidence="1">
    <location>
        <begin position="302"/>
        <end position="338"/>
    </location>
</feature>
<organism evidence="2 3">
    <name type="scientific">Mycena albidolilacea</name>
    <dbReference type="NCBI Taxonomy" id="1033008"/>
    <lineage>
        <taxon>Eukaryota</taxon>
        <taxon>Fungi</taxon>
        <taxon>Dikarya</taxon>
        <taxon>Basidiomycota</taxon>
        <taxon>Agaricomycotina</taxon>
        <taxon>Agaricomycetes</taxon>
        <taxon>Agaricomycetidae</taxon>
        <taxon>Agaricales</taxon>
        <taxon>Marasmiineae</taxon>
        <taxon>Mycenaceae</taxon>
        <taxon>Mycena</taxon>
    </lineage>
</organism>
<dbReference type="EMBL" id="JARIHO010000069">
    <property type="protein sequence ID" value="KAJ7312840.1"/>
    <property type="molecule type" value="Genomic_DNA"/>
</dbReference>
<keyword evidence="3" id="KW-1185">Reference proteome</keyword>
<protein>
    <submittedName>
        <fullName evidence="2">Uncharacterized protein</fullName>
    </submittedName>
</protein>
<reference evidence="2" key="1">
    <citation type="submission" date="2023-03" db="EMBL/GenBank/DDBJ databases">
        <title>Massive genome expansion in bonnet fungi (Mycena s.s.) driven by repeated elements and novel gene families across ecological guilds.</title>
        <authorList>
            <consortium name="Lawrence Berkeley National Laboratory"/>
            <person name="Harder C.B."/>
            <person name="Miyauchi S."/>
            <person name="Viragh M."/>
            <person name="Kuo A."/>
            <person name="Thoen E."/>
            <person name="Andreopoulos B."/>
            <person name="Lu D."/>
            <person name="Skrede I."/>
            <person name="Drula E."/>
            <person name="Henrissat B."/>
            <person name="Morin E."/>
            <person name="Kohler A."/>
            <person name="Barry K."/>
            <person name="LaButti K."/>
            <person name="Morin E."/>
            <person name="Salamov A."/>
            <person name="Lipzen A."/>
            <person name="Mereny Z."/>
            <person name="Hegedus B."/>
            <person name="Baldrian P."/>
            <person name="Stursova M."/>
            <person name="Weitz H."/>
            <person name="Taylor A."/>
            <person name="Grigoriev I.V."/>
            <person name="Nagy L.G."/>
            <person name="Martin F."/>
            <person name="Kauserud H."/>
        </authorList>
    </citation>
    <scope>NUCLEOTIDE SEQUENCE</scope>
    <source>
        <strain evidence="2">CBHHK002</strain>
    </source>
</reference>